<dbReference type="InterPro" id="IPR003400">
    <property type="entry name" value="ExbD"/>
</dbReference>
<evidence type="ECO:0000256" key="5">
    <source>
        <dbReference type="ARBA" id="ARBA00022989"/>
    </source>
</evidence>
<dbReference type="Pfam" id="PF02472">
    <property type="entry name" value="ExbD"/>
    <property type="match status" value="1"/>
</dbReference>
<dbReference type="PANTHER" id="PTHR30558">
    <property type="entry name" value="EXBD MEMBRANE COMPONENT OF PMF-DRIVEN MACROMOLECULE IMPORT SYSTEM"/>
    <property type="match status" value="1"/>
</dbReference>
<evidence type="ECO:0000256" key="1">
    <source>
        <dbReference type="ARBA" id="ARBA00004162"/>
    </source>
</evidence>
<dbReference type="EMBL" id="JAENIM010000039">
    <property type="protein sequence ID" value="MBK1791139.1"/>
    <property type="molecule type" value="Genomic_DNA"/>
</dbReference>
<protein>
    <submittedName>
        <fullName evidence="9">Biopolymer transporter ExbD</fullName>
    </submittedName>
</protein>
<keyword evidence="7" id="KW-0653">Protein transport</keyword>
<accession>A0A8J7MCH1</accession>
<dbReference type="GO" id="GO:0022857">
    <property type="term" value="F:transmembrane transporter activity"/>
    <property type="evidence" value="ECO:0007669"/>
    <property type="project" value="InterPro"/>
</dbReference>
<dbReference type="RefSeq" id="WP_200311151.1">
    <property type="nucleotide sequence ID" value="NZ_JAENIM010000039.1"/>
</dbReference>
<keyword evidence="4 7" id="KW-0812">Transmembrane</keyword>
<organism evidence="9 10">
    <name type="scientific">Persicirhabdus sediminis</name>
    <dbReference type="NCBI Taxonomy" id="454144"/>
    <lineage>
        <taxon>Bacteria</taxon>
        <taxon>Pseudomonadati</taxon>
        <taxon>Verrucomicrobiota</taxon>
        <taxon>Verrucomicrobiia</taxon>
        <taxon>Verrucomicrobiales</taxon>
        <taxon>Verrucomicrobiaceae</taxon>
        <taxon>Persicirhabdus</taxon>
    </lineage>
</organism>
<evidence type="ECO:0000313" key="9">
    <source>
        <dbReference type="EMBL" id="MBK1791139.1"/>
    </source>
</evidence>
<comment type="subcellular location">
    <subcellularLocation>
        <location evidence="1">Cell membrane</location>
        <topology evidence="1">Single-pass membrane protein</topology>
    </subcellularLocation>
    <subcellularLocation>
        <location evidence="7">Cell membrane</location>
        <topology evidence="7">Single-pass type II membrane protein</topology>
    </subcellularLocation>
</comment>
<dbReference type="Proteomes" id="UP000624703">
    <property type="component" value="Unassembled WGS sequence"/>
</dbReference>
<keyword evidence="3" id="KW-1003">Cell membrane</keyword>
<name>A0A8J7MCH1_9BACT</name>
<dbReference type="AlphaFoldDB" id="A0A8J7MCH1"/>
<sequence length="151" mass="16819">MASKKLKRAAANAEEELKVDMSPMIDMVFLLLIFFIVASTVVIVKQDQNVDPPVAKNSIKQEDGRGRIVINVYEDGTLRTENGLDLASESDITEFVKEQKALHEANGTVAFIHLRGDKRTAFKHVRRVMRASAQAGVKDVNFSVMGFEINK</sequence>
<evidence type="ECO:0000313" key="10">
    <source>
        <dbReference type="Proteomes" id="UP000624703"/>
    </source>
</evidence>
<keyword evidence="10" id="KW-1185">Reference proteome</keyword>
<evidence type="ECO:0000256" key="2">
    <source>
        <dbReference type="ARBA" id="ARBA00005811"/>
    </source>
</evidence>
<proteinExistence type="inferred from homology"/>
<comment type="similarity">
    <text evidence="2 7">Belongs to the ExbD/TolR family.</text>
</comment>
<evidence type="ECO:0000256" key="8">
    <source>
        <dbReference type="SAM" id="Phobius"/>
    </source>
</evidence>
<dbReference type="GO" id="GO:0015031">
    <property type="term" value="P:protein transport"/>
    <property type="evidence" value="ECO:0007669"/>
    <property type="project" value="UniProtKB-KW"/>
</dbReference>
<evidence type="ECO:0000256" key="4">
    <source>
        <dbReference type="ARBA" id="ARBA00022692"/>
    </source>
</evidence>
<comment type="caution">
    <text evidence="9">The sequence shown here is derived from an EMBL/GenBank/DDBJ whole genome shotgun (WGS) entry which is preliminary data.</text>
</comment>
<dbReference type="Gene3D" id="3.30.420.270">
    <property type="match status" value="1"/>
</dbReference>
<keyword evidence="5 8" id="KW-1133">Transmembrane helix</keyword>
<dbReference type="GO" id="GO:0005886">
    <property type="term" value="C:plasma membrane"/>
    <property type="evidence" value="ECO:0007669"/>
    <property type="project" value="UniProtKB-SubCell"/>
</dbReference>
<gene>
    <name evidence="9" type="ORF">JIN82_08245</name>
</gene>
<reference evidence="9" key="1">
    <citation type="submission" date="2021-01" db="EMBL/GenBank/DDBJ databases">
        <title>Modified the classification status of verrucomicrobia.</title>
        <authorList>
            <person name="Feng X."/>
        </authorList>
    </citation>
    <scope>NUCLEOTIDE SEQUENCE</scope>
    <source>
        <strain evidence="9">_KCTC 22039</strain>
    </source>
</reference>
<evidence type="ECO:0000256" key="7">
    <source>
        <dbReference type="RuleBase" id="RU003879"/>
    </source>
</evidence>
<keyword evidence="7" id="KW-0813">Transport</keyword>
<evidence type="ECO:0000256" key="6">
    <source>
        <dbReference type="ARBA" id="ARBA00023136"/>
    </source>
</evidence>
<evidence type="ECO:0000256" key="3">
    <source>
        <dbReference type="ARBA" id="ARBA00022475"/>
    </source>
</evidence>
<keyword evidence="6 8" id="KW-0472">Membrane</keyword>
<feature type="transmembrane region" description="Helical" evidence="8">
    <location>
        <begin position="27"/>
        <end position="44"/>
    </location>
</feature>